<keyword evidence="3" id="KW-1185">Reference proteome</keyword>
<keyword evidence="1" id="KW-1133">Transmembrane helix</keyword>
<accession>A0A2G8SAE8</accession>
<feature type="transmembrane region" description="Helical" evidence="1">
    <location>
        <begin position="33"/>
        <end position="54"/>
    </location>
</feature>
<evidence type="ECO:0000313" key="2">
    <source>
        <dbReference type="EMBL" id="PIL30736.1"/>
    </source>
</evidence>
<dbReference type="EMBL" id="AYKW01000013">
    <property type="protein sequence ID" value="PIL30736.1"/>
    <property type="molecule type" value="Genomic_DNA"/>
</dbReference>
<reference evidence="2 3" key="1">
    <citation type="journal article" date="2015" name="Sci. Rep.">
        <title>Chromosome-level genome map provides insights into diverse defense mechanisms in the medicinal fungus Ganoderma sinense.</title>
        <authorList>
            <person name="Zhu Y."/>
            <person name="Xu J."/>
            <person name="Sun C."/>
            <person name="Zhou S."/>
            <person name="Xu H."/>
            <person name="Nelson D.R."/>
            <person name="Qian J."/>
            <person name="Song J."/>
            <person name="Luo H."/>
            <person name="Xiang L."/>
            <person name="Li Y."/>
            <person name="Xu Z."/>
            <person name="Ji A."/>
            <person name="Wang L."/>
            <person name="Lu S."/>
            <person name="Hayward A."/>
            <person name="Sun W."/>
            <person name="Li X."/>
            <person name="Schwartz D.C."/>
            <person name="Wang Y."/>
            <person name="Chen S."/>
        </authorList>
    </citation>
    <scope>NUCLEOTIDE SEQUENCE [LARGE SCALE GENOMIC DNA]</scope>
    <source>
        <strain evidence="2 3">ZZ0214-1</strain>
    </source>
</reference>
<evidence type="ECO:0000256" key="1">
    <source>
        <dbReference type="SAM" id="Phobius"/>
    </source>
</evidence>
<evidence type="ECO:0008006" key="4">
    <source>
        <dbReference type="Google" id="ProtNLM"/>
    </source>
</evidence>
<feature type="transmembrane region" description="Helical" evidence="1">
    <location>
        <begin position="212"/>
        <end position="230"/>
    </location>
</feature>
<dbReference type="Proteomes" id="UP000230002">
    <property type="component" value="Unassembled WGS sequence"/>
</dbReference>
<gene>
    <name evidence="2" type="ORF">GSI_06904</name>
</gene>
<feature type="transmembrane region" description="Helical" evidence="1">
    <location>
        <begin position="250"/>
        <end position="270"/>
    </location>
</feature>
<comment type="caution">
    <text evidence="2">The sequence shown here is derived from an EMBL/GenBank/DDBJ whole genome shotgun (WGS) entry which is preliminary data.</text>
</comment>
<feature type="transmembrane region" description="Helical" evidence="1">
    <location>
        <begin position="178"/>
        <end position="200"/>
    </location>
</feature>
<keyword evidence="1" id="KW-0812">Transmembrane</keyword>
<organism evidence="2 3">
    <name type="scientific">Ganoderma sinense ZZ0214-1</name>
    <dbReference type="NCBI Taxonomy" id="1077348"/>
    <lineage>
        <taxon>Eukaryota</taxon>
        <taxon>Fungi</taxon>
        <taxon>Dikarya</taxon>
        <taxon>Basidiomycota</taxon>
        <taxon>Agaricomycotina</taxon>
        <taxon>Agaricomycetes</taxon>
        <taxon>Polyporales</taxon>
        <taxon>Polyporaceae</taxon>
        <taxon>Ganoderma</taxon>
    </lineage>
</organism>
<dbReference type="AlphaFoldDB" id="A0A2G8SAE8"/>
<sequence length="318" mass="33819">MGFLSVLAEWVSYGVITFVTGLLPLFISSQTVLSCLTAFGIGRLFAAGVAHFVSRNGDRISQRRTGILVMVAAERLLSRNTADADPASGLESGETVRLQDDMELTDVEETEGLPATASSTPPSHPPQSLRPHFRRITLFTFGLVAGQIGSGISIGYAATALSWDSDAGGLAMPPLDAVLSYFVRLMGKIPTALALTTTLLSASFPVPKCKRHVFAFAAARPMAAILSYHITKLLQVNTASALFESPPLLALTSFTDGLFVYAALVVRALISNSRTTARSGLLARVLLIAAGAILPWILPMLVTIYVLWSNQGTAPEPM</sequence>
<protein>
    <recommendedName>
        <fullName evidence="4">Transporter</fullName>
    </recommendedName>
</protein>
<feature type="transmembrane region" description="Helical" evidence="1">
    <location>
        <begin position="282"/>
        <end position="308"/>
    </location>
</feature>
<feature type="transmembrane region" description="Helical" evidence="1">
    <location>
        <begin position="7"/>
        <end position="27"/>
    </location>
</feature>
<name>A0A2G8SAE8_9APHY</name>
<proteinExistence type="predicted"/>
<evidence type="ECO:0000313" key="3">
    <source>
        <dbReference type="Proteomes" id="UP000230002"/>
    </source>
</evidence>
<feature type="transmembrane region" description="Helical" evidence="1">
    <location>
        <begin position="136"/>
        <end position="158"/>
    </location>
</feature>
<dbReference type="OrthoDB" id="10419765at2759"/>
<keyword evidence="1" id="KW-0472">Membrane</keyword>